<dbReference type="GO" id="GO:0047429">
    <property type="term" value="F:nucleoside triphosphate diphosphatase activity"/>
    <property type="evidence" value="ECO:0007669"/>
    <property type="project" value="InterPro"/>
</dbReference>
<sequence length="229" mass="24844">MNPTPGVPTVIFVSGNADKRADADYILGSEMSLQLRNVELKEIQGTEPQIAYDKCLRAMEEFPSNIVVIEDTSLQLDAYSGMPGPYIKHFNNATGVDGIYNMVRASVHRGAYVMSTVAVGLPVTLSESGKEKQVLLISNKVRGQIVRPRGTGGDAKGWDAVFQPENSTKTLAEMSVMERRGYSSRVRNFEKAISVLKKALTRGGLGFWSAQKLQGSEVTGQKGSVGITD</sequence>
<proteinExistence type="inferred from homology"/>
<dbReference type="Pfam" id="PF01725">
    <property type="entry name" value="Ham1p_like"/>
    <property type="match status" value="1"/>
</dbReference>
<comment type="similarity">
    <text evidence="1">Belongs to the HAM1 NTPase family.</text>
</comment>
<reference evidence="3" key="1">
    <citation type="journal article" date="2013" name="Genetics">
        <title>The draft genome and transcriptome of Panagrellus redivivus are shaped by the harsh demands of a free-living lifestyle.</title>
        <authorList>
            <person name="Srinivasan J."/>
            <person name="Dillman A.R."/>
            <person name="Macchietto M.G."/>
            <person name="Heikkinen L."/>
            <person name="Lakso M."/>
            <person name="Fracchia K.M."/>
            <person name="Antoshechkin I."/>
            <person name="Mortazavi A."/>
            <person name="Wong G."/>
            <person name="Sternberg P.W."/>
        </authorList>
    </citation>
    <scope>NUCLEOTIDE SEQUENCE [LARGE SCALE GENOMIC DNA]</scope>
    <source>
        <strain evidence="3">MT8872</strain>
    </source>
</reference>
<dbReference type="AlphaFoldDB" id="A0A7E4USZ6"/>
<dbReference type="Proteomes" id="UP000492821">
    <property type="component" value="Unassembled WGS sequence"/>
</dbReference>
<evidence type="ECO:0000313" key="3">
    <source>
        <dbReference type="Proteomes" id="UP000492821"/>
    </source>
</evidence>
<dbReference type="GO" id="GO:0005737">
    <property type="term" value="C:cytoplasm"/>
    <property type="evidence" value="ECO:0007669"/>
    <property type="project" value="TreeGrafter"/>
</dbReference>
<dbReference type="InterPro" id="IPR029001">
    <property type="entry name" value="ITPase-like_fam"/>
</dbReference>
<dbReference type="Gene3D" id="3.90.950.10">
    <property type="match status" value="1"/>
</dbReference>
<evidence type="ECO:0000313" key="4">
    <source>
        <dbReference type="WBParaSite" id="Pan_g12455.t1"/>
    </source>
</evidence>
<reference evidence="4" key="2">
    <citation type="submission" date="2020-10" db="UniProtKB">
        <authorList>
            <consortium name="WormBaseParasite"/>
        </authorList>
    </citation>
    <scope>IDENTIFICATION</scope>
</reference>
<evidence type="ECO:0000256" key="2">
    <source>
        <dbReference type="ARBA" id="ARBA00022801"/>
    </source>
</evidence>
<evidence type="ECO:0000256" key="1">
    <source>
        <dbReference type="ARBA" id="ARBA00008023"/>
    </source>
</evidence>
<dbReference type="GO" id="GO:0009143">
    <property type="term" value="P:nucleoside triphosphate catabolic process"/>
    <property type="evidence" value="ECO:0007669"/>
    <property type="project" value="InterPro"/>
</dbReference>
<dbReference type="WBParaSite" id="Pan_g12455.t1">
    <property type="protein sequence ID" value="Pan_g12455.t1"/>
    <property type="gene ID" value="Pan_g12455"/>
</dbReference>
<keyword evidence="2" id="KW-0378">Hydrolase</keyword>
<accession>A0A7E4USZ6</accession>
<dbReference type="PANTHER" id="PTHR11067">
    <property type="entry name" value="INOSINE TRIPHOSPHATE PYROPHOSPHATASE/HAM1 PROTEIN"/>
    <property type="match status" value="1"/>
</dbReference>
<organism evidence="3 4">
    <name type="scientific">Panagrellus redivivus</name>
    <name type="common">Microworm</name>
    <dbReference type="NCBI Taxonomy" id="6233"/>
    <lineage>
        <taxon>Eukaryota</taxon>
        <taxon>Metazoa</taxon>
        <taxon>Ecdysozoa</taxon>
        <taxon>Nematoda</taxon>
        <taxon>Chromadorea</taxon>
        <taxon>Rhabditida</taxon>
        <taxon>Tylenchina</taxon>
        <taxon>Panagrolaimomorpha</taxon>
        <taxon>Panagrolaimoidea</taxon>
        <taxon>Panagrolaimidae</taxon>
        <taxon>Panagrellus</taxon>
    </lineage>
</organism>
<dbReference type="SUPFAM" id="SSF52972">
    <property type="entry name" value="ITPase-like"/>
    <property type="match status" value="1"/>
</dbReference>
<dbReference type="PANTHER" id="PTHR11067:SF9">
    <property type="entry name" value="INOSINE TRIPHOSPHATE PYROPHOSPHATASE"/>
    <property type="match status" value="1"/>
</dbReference>
<keyword evidence="3" id="KW-1185">Reference proteome</keyword>
<name>A0A7E4USZ6_PANRE</name>
<dbReference type="InterPro" id="IPR002637">
    <property type="entry name" value="RdgB/HAM1"/>
</dbReference>
<protein>
    <submittedName>
        <fullName evidence="4">NTPase_I-T domain-containing protein</fullName>
    </submittedName>
</protein>